<name>A0A417Z9D7_9MICO</name>
<evidence type="ECO:0000313" key="3">
    <source>
        <dbReference type="Proteomes" id="UP000285376"/>
    </source>
</evidence>
<protein>
    <submittedName>
        <fullName evidence="2">DUF3515 family protein</fullName>
    </submittedName>
</protein>
<proteinExistence type="predicted"/>
<dbReference type="EMBL" id="QWLM01000003">
    <property type="protein sequence ID" value="RHW47267.1"/>
    <property type="molecule type" value="Genomic_DNA"/>
</dbReference>
<reference evidence="2 3" key="1">
    <citation type="submission" date="2018-08" db="EMBL/GenBank/DDBJ databases">
        <title>Whole genome sequence analysis of Dermacoccus abyssi bacteria isolated from Deep Mariana trench Micromonospora spp reveals genes involved in the environmental adaptation and production of secondary metabolites.</title>
        <authorList>
            <person name="Abdel-Mageed W.M."/>
            <person name="Lehri B."/>
            <person name="Nouioui I."/>
            <person name="Goodfellow I."/>
            <person name="Jaspars M."/>
            <person name="Karlyshev A."/>
        </authorList>
    </citation>
    <scope>NUCLEOTIDE SEQUENCE [LARGE SCALE GENOMIC DNA]</scope>
    <source>
        <strain evidence="2 3">MT1.1</strain>
    </source>
</reference>
<organism evidence="2 3">
    <name type="scientific">Dermacoccus abyssi</name>
    <dbReference type="NCBI Taxonomy" id="322596"/>
    <lineage>
        <taxon>Bacteria</taxon>
        <taxon>Bacillati</taxon>
        <taxon>Actinomycetota</taxon>
        <taxon>Actinomycetes</taxon>
        <taxon>Micrococcales</taxon>
        <taxon>Dermacoccaceae</taxon>
        <taxon>Dermacoccus</taxon>
    </lineage>
</organism>
<accession>A0A417Z9D7</accession>
<dbReference type="Proteomes" id="UP000285376">
    <property type="component" value="Unassembled WGS sequence"/>
</dbReference>
<dbReference type="AlphaFoldDB" id="A0A417Z9D7"/>
<dbReference type="InterPro" id="IPR021903">
    <property type="entry name" value="DUF3515"/>
</dbReference>
<feature type="region of interest" description="Disordered" evidence="1">
    <location>
        <begin position="16"/>
        <end position="53"/>
    </location>
</feature>
<sequence>MESVVTTVRPVLVVRTAASSPGPTSAAAGSTTARTDLSTPNSPTSSTVGASPPTLGVHTFLTAPFKQAGTDRIRAAPGSAQPPPVALSTMTTLRSLSLLVAGSSAVWALAACSLPPVEAKPADRADTPQCKAASSAWPAKVAGFEPYPVTTPSDAVRAWGERPESSVIARCGLTPPGPTTETCFEANGVDWVQSDLSDGRRYTTYGREPAIEVLVPKESKADASTLAAFAPAAKKIAQGERRCS</sequence>
<dbReference type="Pfam" id="PF12028">
    <property type="entry name" value="DUF3515"/>
    <property type="match status" value="1"/>
</dbReference>
<evidence type="ECO:0000313" key="2">
    <source>
        <dbReference type="EMBL" id="RHW47267.1"/>
    </source>
</evidence>
<evidence type="ECO:0000256" key="1">
    <source>
        <dbReference type="SAM" id="MobiDB-lite"/>
    </source>
</evidence>
<feature type="compositionally biased region" description="Low complexity" evidence="1">
    <location>
        <begin position="16"/>
        <end position="35"/>
    </location>
</feature>
<gene>
    <name evidence="2" type="ORF">D1832_04370</name>
</gene>
<comment type="caution">
    <text evidence="2">The sequence shown here is derived from an EMBL/GenBank/DDBJ whole genome shotgun (WGS) entry which is preliminary data.</text>
</comment>
<feature type="compositionally biased region" description="Polar residues" evidence="1">
    <location>
        <begin position="36"/>
        <end position="49"/>
    </location>
</feature>